<dbReference type="Gene3D" id="1.25.40.390">
    <property type="match status" value="1"/>
</dbReference>
<proteinExistence type="predicted"/>
<evidence type="ECO:0000313" key="3">
    <source>
        <dbReference type="Proteomes" id="UP000199469"/>
    </source>
</evidence>
<organism evidence="2 3">
    <name type="scientific">Chryseobacterium wanjuense</name>
    <dbReference type="NCBI Taxonomy" id="356305"/>
    <lineage>
        <taxon>Bacteria</taxon>
        <taxon>Pseudomonadati</taxon>
        <taxon>Bacteroidota</taxon>
        <taxon>Flavobacteriia</taxon>
        <taxon>Flavobacteriales</taxon>
        <taxon>Weeksellaceae</taxon>
        <taxon>Chryseobacterium group</taxon>
        <taxon>Chryseobacterium</taxon>
    </lineage>
</organism>
<dbReference type="OrthoDB" id="725917at2"/>
<feature type="signal peptide" evidence="1">
    <location>
        <begin position="1"/>
        <end position="23"/>
    </location>
</feature>
<dbReference type="InterPro" id="IPR041662">
    <property type="entry name" value="SusD-like_2"/>
</dbReference>
<evidence type="ECO:0000313" key="2">
    <source>
        <dbReference type="EMBL" id="SEV89258.1"/>
    </source>
</evidence>
<name>A0A1I0MLP1_9FLAO</name>
<evidence type="ECO:0000256" key="1">
    <source>
        <dbReference type="SAM" id="SignalP"/>
    </source>
</evidence>
<dbReference type="Proteomes" id="UP000199469">
    <property type="component" value="Unassembled WGS sequence"/>
</dbReference>
<dbReference type="PROSITE" id="PS51257">
    <property type="entry name" value="PROKAR_LIPOPROTEIN"/>
    <property type="match status" value="1"/>
</dbReference>
<dbReference type="STRING" id="356305.SAMN05421841_0059"/>
<sequence length="561" mass="61663">MNKNKFLTTLLVVAMGLTVTSCSNDYLDVNDNPNAVQAEKITPDLIFPGAVSTAYRTQANTMMQFGNLMMNSWAGNTYSFGGPFAREFNLSTVDNTFYTGIWGLYPRIANFAQIETYPNADHKQDYYVAMAKIMKAYYMQYIVDLYGDAPYSEAFKGQDNMTPKYDDDASIYRALITNINEAITLIQTAQDTNINNINNGLPTVAVVPGGTDIVFEASTDTEMDQWETFARTIKLRMLLRMSKVTGEMATFRDAQLQTLAGATFIEDEVTVNPGYTASNDDQMNPYILTWARTSAGTQVQNYAVVVASEHMANALEGNVILSDSNYSKFTGLKDPRRSRLFTTVVSVDAAGNPFNGLKGVRQGAVPGQPGAPISNTNTSKLGIGNFSGAASVASWLDVIDENNERGGVLMSKAESNLLQAEAALRWPSIFTLITPQAKFNSAILSNGTWLGANASQMNTYITSIASRPGLGWIGTDAQKLEAIMTQKWIALTNVNPTEMFIEYNRTGYPWTPLAVTAQQPNKPLRLVYPFSEYAANAANVPNISSAQVFVKNQYTPFWNQN</sequence>
<reference evidence="3" key="1">
    <citation type="submission" date="2016-10" db="EMBL/GenBank/DDBJ databases">
        <authorList>
            <person name="Varghese N."/>
            <person name="Submissions S."/>
        </authorList>
    </citation>
    <scope>NUCLEOTIDE SEQUENCE [LARGE SCALE GENOMIC DNA]</scope>
    <source>
        <strain evidence="3">DSM 17724</strain>
    </source>
</reference>
<protein>
    <submittedName>
        <fullName evidence="2">Starch-binding associating with outer membrane</fullName>
    </submittedName>
</protein>
<dbReference type="Pfam" id="PF12771">
    <property type="entry name" value="SusD-like_2"/>
    <property type="match status" value="1"/>
</dbReference>
<gene>
    <name evidence="2" type="ORF">SAMN05421841_0059</name>
</gene>
<feature type="chain" id="PRO_5011492212" evidence="1">
    <location>
        <begin position="24"/>
        <end position="561"/>
    </location>
</feature>
<dbReference type="RefSeq" id="WP_089789982.1">
    <property type="nucleotide sequence ID" value="NZ_FOIU01000001.1"/>
</dbReference>
<dbReference type="InterPro" id="IPR011990">
    <property type="entry name" value="TPR-like_helical_dom_sf"/>
</dbReference>
<dbReference type="AlphaFoldDB" id="A0A1I0MLP1"/>
<keyword evidence="3" id="KW-1185">Reference proteome</keyword>
<dbReference type="SUPFAM" id="SSF48452">
    <property type="entry name" value="TPR-like"/>
    <property type="match status" value="1"/>
</dbReference>
<dbReference type="EMBL" id="FOIU01000001">
    <property type="protein sequence ID" value="SEV89258.1"/>
    <property type="molecule type" value="Genomic_DNA"/>
</dbReference>
<accession>A0A1I0MLP1</accession>
<keyword evidence="1" id="KW-0732">Signal</keyword>